<dbReference type="InterPro" id="IPR043502">
    <property type="entry name" value="DNA/RNA_pol_sf"/>
</dbReference>
<evidence type="ECO:0000256" key="6">
    <source>
        <dbReference type="ARBA" id="ARBA00022679"/>
    </source>
</evidence>
<keyword evidence="6" id="KW-0808">Transferase</keyword>
<dbReference type="KEGG" id="vg:40525293"/>
<dbReference type="GO" id="GO:0019028">
    <property type="term" value="C:viral capsid"/>
    <property type="evidence" value="ECO:0007669"/>
    <property type="project" value="UniProtKB-KW"/>
</dbReference>
<dbReference type="Pfam" id="PF00680">
    <property type="entry name" value="RdRP_1"/>
    <property type="match status" value="1"/>
</dbReference>
<name>Q8B602_9POTV</name>
<evidence type="ECO:0000259" key="14">
    <source>
        <dbReference type="PROSITE" id="PS50507"/>
    </source>
</evidence>
<comment type="function">
    <text evidence="11">Involved in aphid transmission, cell-to-cell and systemis movement, encapsidation of the viral RNA and in the regulation of viral RNA amplification.</text>
</comment>
<keyword evidence="8" id="KW-0547">Nucleotide-binding</keyword>
<dbReference type="SUPFAM" id="SSF56672">
    <property type="entry name" value="DNA/RNA polymerases"/>
    <property type="match status" value="1"/>
</dbReference>
<dbReference type="InterPro" id="IPR001592">
    <property type="entry name" value="Poty_coat"/>
</dbReference>
<dbReference type="PROSITE" id="PS50507">
    <property type="entry name" value="RDRP_SSRNA_POS"/>
    <property type="match status" value="1"/>
</dbReference>
<evidence type="ECO:0000256" key="8">
    <source>
        <dbReference type="ARBA" id="ARBA00022741"/>
    </source>
</evidence>
<feature type="compositionally biased region" description="Polar residues" evidence="13">
    <location>
        <begin position="328"/>
        <end position="347"/>
    </location>
</feature>
<dbReference type="GO" id="GO:0000166">
    <property type="term" value="F:nucleotide binding"/>
    <property type="evidence" value="ECO:0007669"/>
    <property type="project" value="UniProtKB-KW"/>
</dbReference>
<evidence type="ECO:0000256" key="9">
    <source>
        <dbReference type="ARBA" id="ARBA00022844"/>
    </source>
</evidence>
<feature type="domain" description="RdRp catalytic" evidence="14">
    <location>
        <begin position="43"/>
        <end position="166"/>
    </location>
</feature>
<dbReference type="EMBL" id="AF399672">
    <property type="protein sequence ID" value="AAO13836.1"/>
    <property type="molecule type" value="Genomic_RNA"/>
</dbReference>
<feature type="region of interest" description="Disordered" evidence="13">
    <location>
        <begin position="558"/>
        <end position="585"/>
    </location>
</feature>
<dbReference type="CDD" id="cd23175">
    <property type="entry name" value="ps-ssRNAv_Potyviridae_RdRp"/>
    <property type="match status" value="1"/>
</dbReference>
<dbReference type="Proteomes" id="UP000232726">
    <property type="component" value="Segment"/>
</dbReference>
<dbReference type="GO" id="GO:0003968">
    <property type="term" value="F:RNA-directed RNA polymerase activity"/>
    <property type="evidence" value="ECO:0007669"/>
    <property type="project" value="UniProtKB-KW"/>
</dbReference>
<dbReference type="RefSeq" id="YP_009665135.1">
    <property type="nucleotide sequence ID" value="NC_043151.1"/>
</dbReference>
<keyword evidence="10" id="KW-0693">Viral RNA replication</keyword>
<dbReference type="InterPro" id="IPR001205">
    <property type="entry name" value="RNA-dir_pol_C"/>
</dbReference>
<keyword evidence="9" id="KW-0946">Virion</keyword>
<proteinExistence type="inferred from homology"/>
<accession>Q8B602</accession>
<dbReference type="GO" id="GO:0039694">
    <property type="term" value="P:viral RNA genome replication"/>
    <property type="evidence" value="ECO:0007669"/>
    <property type="project" value="InterPro"/>
</dbReference>
<sequence length="585" mass="66865">GSVVWMIFNNQFYSLHFVLPSSVGMTKFINGWDTLLAQLPDGWIYCDADGSQFDSSLSPYLINAVLNLRLHFMENWDIGHQMLQNLITEIVYTPIATPSGTIVKKYNGNNSGQPSTVVDNTIMVIFTMYYAINMSGESGEHAEFIKYFINGDDLLIAVRPDKEYLLDQFQERLVSWVSSNTFDSRTRAKHDLWFMSHQGIQRDDMVIPKLEKERIVSILEWDRANLPEHRLEALCAAMIEAWGYDDLIREIRKFYYWVLHQEPYSELSAQGKAPYISEVALKALYTGERAKESELEKYLQTMQLLNAHYDEEFTFQADVERTVDAGAGQTSSRSSQIETSTQRSSLAQKEPDVNVGSIGTFSVPKLKTIASKVRLPMVRGKRVINLDHLLVYTPVQSDLYNTRATQAQFDAWYDGVKEAYDLDDDQMQIVMNGLMVWCVENGTSPNLNGTWVMMSGDKQIEYPNNLLLDHAQPTLRQIMAHFSELAEAYIIKRNMVKSYVPRYALKRNLTDTSLAQYAFDFLEITSRTPARAREAQAQMKAAALKNVRTKMFGLDGSVDIPEEDTERHTTTDVNRNMHSLLGERL</sequence>
<evidence type="ECO:0000256" key="10">
    <source>
        <dbReference type="ARBA" id="ARBA00022953"/>
    </source>
</evidence>
<evidence type="ECO:0000313" key="15">
    <source>
        <dbReference type="EMBL" id="AAO13836.1"/>
    </source>
</evidence>
<keyword evidence="7" id="KW-0548">Nucleotidyltransferase</keyword>
<evidence type="ECO:0000256" key="11">
    <source>
        <dbReference type="ARBA" id="ARBA00029405"/>
    </source>
</evidence>
<dbReference type="GO" id="GO:0003723">
    <property type="term" value="F:RNA binding"/>
    <property type="evidence" value="ECO:0007669"/>
    <property type="project" value="InterPro"/>
</dbReference>
<dbReference type="InterPro" id="IPR007094">
    <property type="entry name" value="RNA-dir_pol_PSvirus"/>
</dbReference>
<evidence type="ECO:0000256" key="12">
    <source>
        <dbReference type="RuleBase" id="RU003351"/>
    </source>
</evidence>
<dbReference type="Gene3D" id="3.30.70.270">
    <property type="match status" value="1"/>
</dbReference>
<dbReference type="GeneID" id="40525293"/>
<comment type="subcellular location">
    <subcellularLocation>
        <location evidence="1">Virion</location>
    </subcellularLocation>
</comment>
<evidence type="ECO:0000256" key="13">
    <source>
        <dbReference type="SAM" id="MobiDB-lite"/>
    </source>
</evidence>
<dbReference type="InterPro" id="IPR043128">
    <property type="entry name" value="Rev_trsase/Diguanyl_cyclase"/>
</dbReference>
<feature type="region of interest" description="Disordered" evidence="13">
    <location>
        <begin position="325"/>
        <end position="350"/>
    </location>
</feature>
<evidence type="ECO:0000256" key="2">
    <source>
        <dbReference type="ARBA" id="ARBA00006064"/>
    </source>
</evidence>
<evidence type="ECO:0000256" key="4">
    <source>
        <dbReference type="ARBA" id="ARBA00022484"/>
    </source>
</evidence>
<dbReference type="Pfam" id="PF00767">
    <property type="entry name" value="Poty_coat"/>
    <property type="match status" value="1"/>
</dbReference>
<keyword evidence="16" id="KW-1185">Reference proteome</keyword>
<comment type="similarity">
    <text evidence="2 12">Belongs to the potyviridae genome polyprotein family.</text>
</comment>
<evidence type="ECO:0000256" key="1">
    <source>
        <dbReference type="ARBA" id="ARBA00004328"/>
    </source>
</evidence>
<evidence type="ECO:0000256" key="3">
    <source>
        <dbReference type="ARBA" id="ARBA00020107"/>
    </source>
</evidence>
<organism evidence="15 16">
    <name type="scientific">Lycoris mild mottle virus</name>
    <dbReference type="NCBI Taxonomy" id="186187"/>
    <lineage>
        <taxon>Viruses</taxon>
        <taxon>Riboviria</taxon>
        <taxon>Orthornavirae</taxon>
        <taxon>Pisuviricota</taxon>
        <taxon>Stelpaviricetes</taxon>
        <taxon>Patatavirales</taxon>
        <taxon>Potyviridae</taxon>
        <taxon>Potyvirus</taxon>
        <taxon>Potyvirus lycorsis</taxon>
    </lineage>
</organism>
<keyword evidence="4" id="KW-0696">RNA-directed RNA polymerase</keyword>
<reference evidence="15 16" key="1">
    <citation type="submission" date="2001-07" db="EMBL/GenBank/DDBJ databases">
        <title>Molecular and serological evidence for golden spider lily severe mosaic disease infected by two distinct potyviruses.</title>
        <authorList>
            <person name="Chang C.-A."/>
            <person name="Chen C.-C."/>
        </authorList>
    </citation>
    <scope>NUCLEOTIDE SEQUENCE [LARGE SCALE GENOMIC DNA]</scope>
</reference>
<protein>
    <recommendedName>
        <fullName evidence="3">Genome polyprotein</fullName>
    </recommendedName>
</protein>
<evidence type="ECO:0000313" key="16">
    <source>
        <dbReference type="Proteomes" id="UP000232726"/>
    </source>
</evidence>
<keyword evidence="5" id="KW-0167">Capsid protein</keyword>
<evidence type="ECO:0000256" key="5">
    <source>
        <dbReference type="ARBA" id="ARBA00022561"/>
    </source>
</evidence>
<dbReference type="GO" id="GO:0006351">
    <property type="term" value="P:DNA-templated transcription"/>
    <property type="evidence" value="ECO:0007669"/>
    <property type="project" value="InterPro"/>
</dbReference>
<feature type="non-terminal residue" evidence="15">
    <location>
        <position position="1"/>
    </location>
</feature>
<evidence type="ECO:0000256" key="7">
    <source>
        <dbReference type="ARBA" id="ARBA00022695"/>
    </source>
</evidence>